<accession>A0A1I3PPN8</accession>
<reference evidence="2" key="1">
    <citation type="submission" date="2016-10" db="EMBL/GenBank/DDBJ databases">
        <authorList>
            <person name="Varghese N."/>
            <person name="Submissions S."/>
        </authorList>
    </citation>
    <scope>NUCLEOTIDE SEQUENCE [LARGE SCALE GENOMIC DNA]</scope>
    <source>
        <strain evidence="2">DSM 26542</strain>
    </source>
</reference>
<gene>
    <name evidence="1" type="ORF">SAMN04487893_104198</name>
</gene>
<dbReference type="AlphaFoldDB" id="A0A1I3PPN8"/>
<dbReference type="Proteomes" id="UP000243887">
    <property type="component" value="Unassembled WGS sequence"/>
</dbReference>
<sequence length="222" mass="26679">MSFGYTFSTVNIKNTMHTYIHKNLLDTSKHFFEKFNKTKTPPRFRTRRSDAIFFKLLEFHYCILLDFCCRKQFLNTTIQGIETIHTFSGYMSYQNLERKVKNISAQPITASKTLLKIQNKLQKLLETSLQTSSETYKTFYFQLTPAKTNTPVFGIYYKDEKDKSEITSVFKKNYSNTLLGQYKSQRFIYELELPLYTEYDYLQIVCHYKYDRDFYRDLKKIF</sequence>
<evidence type="ECO:0000313" key="1">
    <source>
        <dbReference type="EMBL" id="SFJ23409.1"/>
    </source>
</evidence>
<dbReference type="EMBL" id="FORU01000004">
    <property type="protein sequence ID" value="SFJ23409.1"/>
    <property type="molecule type" value="Genomic_DNA"/>
</dbReference>
<protein>
    <submittedName>
        <fullName evidence="1">Uncharacterized protein</fullName>
    </submittedName>
</protein>
<keyword evidence="2" id="KW-1185">Reference proteome</keyword>
<proteinExistence type="predicted"/>
<organism evidence="1 2">
    <name type="scientific">Myroides guanonis</name>
    <dbReference type="NCBI Taxonomy" id="1150112"/>
    <lineage>
        <taxon>Bacteria</taxon>
        <taxon>Pseudomonadati</taxon>
        <taxon>Bacteroidota</taxon>
        <taxon>Flavobacteriia</taxon>
        <taxon>Flavobacteriales</taxon>
        <taxon>Flavobacteriaceae</taxon>
        <taxon>Myroides</taxon>
    </lineage>
</organism>
<name>A0A1I3PPN8_9FLAO</name>
<dbReference type="RefSeq" id="WP_143077726.1">
    <property type="nucleotide sequence ID" value="NZ_FORU01000004.1"/>
</dbReference>
<evidence type="ECO:0000313" key="2">
    <source>
        <dbReference type="Proteomes" id="UP000243887"/>
    </source>
</evidence>